<accession>A0ABV8U4X1</accession>
<gene>
    <name evidence="5" type="ORF">ACFPET_21820</name>
</gene>
<evidence type="ECO:0000256" key="1">
    <source>
        <dbReference type="ARBA" id="ARBA00012417"/>
    </source>
</evidence>
<protein>
    <recommendedName>
        <fullName evidence="1">DNA-directed DNA polymerase</fullName>
        <ecNumber evidence="1">2.7.7.7</ecNumber>
    </recommendedName>
</protein>
<name>A0ABV8U4X1_9ACTN</name>
<organism evidence="5 6">
    <name type="scientific">Salininema proteolyticum</name>
    <dbReference type="NCBI Taxonomy" id="1607685"/>
    <lineage>
        <taxon>Bacteria</taxon>
        <taxon>Bacillati</taxon>
        <taxon>Actinomycetota</taxon>
        <taxon>Actinomycetes</taxon>
        <taxon>Glycomycetales</taxon>
        <taxon>Glycomycetaceae</taxon>
        <taxon>Salininema</taxon>
    </lineage>
</organism>
<dbReference type="SMART" id="SM00482">
    <property type="entry name" value="POLAc"/>
    <property type="match status" value="1"/>
</dbReference>
<dbReference type="SUPFAM" id="SSF56672">
    <property type="entry name" value="DNA/RNA polymerases"/>
    <property type="match status" value="1"/>
</dbReference>
<dbReference type="PRINTS" id="PR00868">
    <property type="entry name" value="DNAPOLI"/>
</dbReference>
<dbReference type="Pfam" id="PF00476">
    <property type="entry name" value="DNA_pol_A"/>
    <property type="match status" value="1"/>
</dbReference>
<dbReference type="NCBIfam" id="NF011538">
    <property type="entry name" value="PRK14975.1-1"/>
    <property type="match status" value="1"/>
</dbReference>
<sequence>MKKAVVVGHRGDGWTMEIPGGAAQYHPDLVAALTEAEERDRPRWIFADLSKDYALLHRRGARLERAWDLRLVERIASRAENREPRFAPEEVDTDAGTLFEREPEPLDGESLLVDLQSRHLDQMRRAQSTGIATLPRLFAAESAGGLVAVEMAAQGIPFDQTVHNRVLTELIGPKPTAGFRPRKLQALADKVNEAFGRPVNPDSPKQMLAAFRADGLEVHSTHSWELHDHGHPGVKALKAYREQARIWTAFGWKWADEWVRDGRFHPVYTVGGADTGRWGTDGGGALQLPHAVREAFRAEKGMALVVADAAQLEPRLLAAISGDEQMIAATAADDLYTELAPQLGGEREKAKIALISAMYGGMAGDAASLVVLMRRRFPRAFDTVESAARTGERGGQVRTWWGRTVPAPSEKWWKRIYSDDGLQAARRRGRLTRNFIVQGTAAEWALVVLAALRRRLYEESLGDLVFFLHDEVMVYCPEERAEAVGRAVTESAEEATRTLFGDIPVRIPLRPKTVRSYADAK</sequence>
<keyword evidence="2" id="KW-0235">DNA replication</keyword>
<keyword evidence="6" id="KW-1185">Reference proteome</keyword>
<evidence type="ECO:0000313" key="5">
    <source>
        <dbReference type="EMBL" id="MFC4337837.1"/>
    </source>
</evidence>
<dbReference type="PANTHER" id="PTHR10133:SF27">
    <property type="entry name" value="DNA POLYMERASE NU"/>
    <property type="match status" value="1"/>
</dbReference>
<dbReference type="Gene3D" id="1.10.150.20">
    <property type="entry name" value="5' to 3' exonuclease, C-terminal subdomain"/>
    <property type="match status" value="1"/>
</dbReference>
<dbReference type="Proteomes" id="UP001595823">
    <property type="component" value="Unassembled WGS sequence"/>
</dbReference>
<dbReference type="InterPro" id="IPR043502">
    <property type="entry name" value="DNA/RNA_pol_sf"/>
</dbReference>
<reference evidence="6" key="1">
    <citation type="journal article" date="2019" name="Int. J. Syst. Evol. Microbiol.">
        <title>The Global Catalogue of Microorganisms (GCM) 10K type strain sequencing project: providing services to taxonomists for standard genome sequencing and annotation.</title>
        <authorList>
            <consortium name="The Broad Institute Genomics Platform"/>
            <consortium name="The Broad Institute Genome Sequencing Center for Infectious Disease"/>
            <person name="Wu L."/>
            <person name="Ma J."/>
        </authorList>
    </citation>
    <scope>NUCLEOTIDE SEQUENCE [LARGE SCALE GENOMIC DNA]</scope>
    <source>
        <strain evidence="6">IBRC-M 10908</strain>
    </source>
</reference>
<keyword evidence="5" id="KW-0269">Exonuclease</keyword>
<proteinExistence type="predicted"/>
<dbReference type="GO" id="GO:0004527">
    <property type="term" value="F:exonuclease activity"/>
    <property type="evidence" value="ECO:0007669"/>
    <property type="project" value="UniProtKB-KW"/>
</dbReference>
<keyword evidence="5" id="KW-0540">Nuclease</keyword>
<keyword evidence="5" id="KW-0378">Hydrolase</keyword>
<dbReference type="EMBL" id="JBHSDK010000061">
    <property type="protein sequence ID" value="MFC4337837.1"/>
    <property type="molecule type" value="Genomic_DNA"/>
</dbReference>
<dbReference type="RefSeq" id="WP_380625223.1">
    <property type="nucleotide sequence ID" value="NZ_JBHSDK010000061.1"/>
</dbReference>
<dbReference type="Gene3D" id="3.30.70.370">
    <property type="match status" value="1"/>
</dbReference>
<dbReference type="InterPro" id="IPR002298">
    <property type="entry name" value="DNA_polymerase_A"/>
</dbReference>
<comment type="caution">
    <text evidence="5">The sequence shown here is derived from an EMBL/GenBank/DDBJ whole genome shotgun (WGS) entry which is preliminary data.</text>
</comment>
<evidence type="ECO:0000259" key="4">
    <source>
        <dbReference type="SMART" id="SM00482"/>
    </source>
</evidence>
<dbReference type="CDD" id="cd06444">
    <property type="entry name" value="DNA_pol_A"/>
    <property type="match status" value="1"/>
</dbReference>
<evidence type="ECO:0000313" key="6">
    <source>
        <dbReference type="Proteomes" id="UP001595823"/>
    </source>
</evidence>
<dbReference type="InterPro" id="IPR001098">
    <property type="entry name" value="DNA-dir_DNA_pol_A_palm_dom"/>
</dbReference>
<evidence type="ECO:0000256" key="2">
    <source>
        <dbReference type="ARBA" id="ARBA00022705"/>
    </source>
</evidence>
<feature type="domain" description="DNA-directed DNA polymerase family A palm" evidence="4">
    <location>
        <begin position="289"/>
        <end position="480"/>
    </location>
</feature>
<dbReference type="EC" id="2.7.7.7" evidence="1"/>
<dbReference type="PANTHER" id="PTHR10133">
    <property type="entry name" value="DNA POLYMERASE I"/>
    <property type="match status" value="1"/>
</dbReference>
<evidence type="ECO:0000256" key="3">
    <source>
        <dbReference type="ARBA" id="ARBA00049244"/>
    </source>
</evidence>
<comment type="catalytic activity">
    <reaction evidence="3">
        <text>DNA(n) + a 2'-deoxyribonucleoside 5'-triphosphate = DNA(n+1) + diphosphate</text>
        <dbReference type="Rhea" id="RHEA:22508"/>
        <dbReference type="Rhea" id="RHEA-COMP:17339"/>
        <dbReference type="Rhea" id="RHEA-COMP:17340"/>
        <dbReference type="ChEBI" id="CHEBI:33019"/>
        <dbReference type="ChEBI" id="CHEBI:61560"/>
        <dbReference type="ChEBI" id="CHEBI:173112"/>
        <dbReference type="EC" id="2.7.7.7"/>
    </reaction>
</comment>